<comment type="caution">
    <text evidence="1">The sequence shown here is derived from an EMBL/GenBank/DDBJ whole genome shotgun (WGS) entry which is preliminary data.</text>
</comment>
<sequence>MSIVRAVYVLEILEKPTLAFEATSYHEARSLTKEEWLREELARLRSNGSPIWDGETKLTVRRVEEGEKQLFAEASENGRPTDVDELFFVYLIELDGDE</sequence>
<reference evidence="1 2" key="1">
    <citation type="submission" date="2020-08" db="EMBL/GenBank/DDBJ databases">
        <title>Genomic Encyclopedia of Type Strains, Phase IV (KMG-IV): sequencing the most valuable type-strain genomes for metagenomic binning, comparative biology and taxonomic classification.</title>
        <authorList>
            <person name="Goeker M."/>
        </authorList>
    </citation>
    <scope>NUCLEOTIDE SEQUENCE [LARGE SCALE GENOMIC DNA]</scope>
    <source>
        <strain evidence="1 2">DSM 17498</strain>
    </source>
</reference>
<dbReference type="AlphaFoldDB" id="A0A840NBS8"/>
<proteinExistence type="predicted"/>
<evidence type="ECO:0000313" key="2">
    <source>
        <dbReference type="Proteomes" id="UP000521227"/>
    </source>
</evidence>
<accession>A0A840NBS8</accession>
<gene>
    <name evidence="1" type="ORF">HNQ36_005112</name>
</gene>
<organism evidence="1 2">
    <name type="scientific">Afipia massiliensis</name>
    <dbReference type="NCBI Taxonomy" id="211460"/>
    <lineage>
        <taxon>Bacteria</taxon>
        <taxon>Pseudomonadati</taxon>
        <taxon>Pseudomonadota</taxon>
        <taxon>Alphaproteobacteria</taxon>
        <taxon>Hyphomicrobiales</taxon>
        <taxon>Nitrobacteraceae</taxon>
        <taxon>Afipia</taxon>
    </lineage>
</organism>
<dbReference type="RefSeq" id="WP_184090358.1">
    <property type="nucleotide sequence ID" value="NZ_JACHIJ010000011.1"/>
</dbReference>
<name>A0A840NBS8_9BRAD</name>
<dbReference type="Proteomes" id="UP000521227">
    <property type="component" value="Unassembled WGS sequence"/>
</dbReference>
<evidence type="ECO:0000313" key="1">
    <source>
        <dbReference type="EMBL" id="MBB5055101.1"/>
    </source>
</evidence>
<dbReference type="EMBL" id="JACHIJ010000011">
    <property type="protein sequence ID" value="MBB5055101.1"/>
    <property type="molecule type" value="Genomic_DNA"/>
</dbReference>
<protein>
    <submittedName>
        <fullName evidence="1">Uncharacterized protein</fullName>
    </submittedName>
</protein>